<dbReference type="Proteomes" id="UP001054945">
    <property type="component" value="Unassembled WGS sequence"/>
</dbReference>
<dbReference type="EMBL" id="BPLR01021320">
    <property type="protein sequence ID" value="GIX88422.1"/>
    <property type="molecule type" value="Genomic_DNA"/>
</dbReference>
<accession>A0AAV4NZF3</accession>
<protein>
    <submittedName>
        <fullName evidence="1">Uncharacterized protein</fullName>
    </submittedName>
</protein>
<dbReference type="AlphaFoldDB" id="A0AAV4NZF3"/>
<evidence type="ECO:0000313" key="1">
    <source>
        <dbReference type="EMBL" id="GIX88422.1"/>
    </source>
</evidence>
<comment type="caution">
    <text evidence="1">The sequence shown here is derived from an EMBL/GenBank/DDBJ whole genome shotgun (WGS) entry which is preliminary data.</text>
</comment>
<organism evidence="1 2">
    <name type="scientific">Caerostris extrusa</name>
    <name type="common">Bark spider</name>
    <name type="synonym">Caerostris bankana</name>
    <dbReference type="NCBI Taxonomy" id="172846"/>
    <lineage>
        <taxon>Eukaryota</taxon>
        <taxon>Metazoa</taxon>
        <taxon>Ecdysozoa</taxon>
        <taxon>Arthropoda</taxon>
        <taxon>Chelicerata</taxon>
        <taxon>Arachnida</taxon>
        <taxon>Araneae</taxon>
        <taxon>Araneomorphae</taxon>
        <taxon>Entelegynae</taxon>
        <taxon>Araneoidea</taxon>
        <taxon>Araneidae</taxon>
        <taxon>Caerostris</taxon>
    </lineage>
</organism>
<name>A0AAV4NZF3_CAEEX</name>
<evidence type="ECO:0000313" key="2">
    <source>
        <dbReference type="Proteomes" id="UP001054945"/>
    </source>
</evidence>
<gene>
    <name evidence="1" type="ORF">CEXT_649241</name>
</gene>
<keyword evidence="2" id="KW-1185">Reference proteome</keyword>
<sequence>MPTNYQSIMGRHPIMLEPHVVPHIFYDIVSVHTFCHPSMEQPSSSKGMVGVTQCEYIVTQSAIPMLHPPPSLSSNIKGN</sequence>
<proteinExistence type="predicted"/>
<reference evidence="1 2" key="1">
    <citation type="submission" date="2021-06" db="EMBL/GenBank/DDBJ databases">
        <title>Caerostris extrusa draft genome.</title>
        <authorList>
            <person name="Kono N."/>
            <person name="Arakawa K."/>
        </authorList>
    </citation>
    <scope>NUCLEOTIDE SEQUENCE [LARGE SCALE GENOMIC DNA]</scope>
</reference>